<protein>
    <submittedName>
        <fullName evidence="9">CARBON CATABOLITE REPRESSOR PROTEIN 4</fullName>
    </submittedName>
</protein>
<dbReference type="InterPro" id="IPR036691">
    <property type="entry name" value="Endo/exonu/phosph_ase_sf"/>
</dbReference>
<evidence type="ECO:0000256" key="3">
    <source>
        <dbReference type="ARBA" id="ARBA00023015"/>
    </source>
</evidence>
<evidence type="ECO:0000256" key="1">
    <source>
        <dbReference type="ARBA" id="ARBA00004123"/>
    </source>
</evidence>
<keyword evidence="2" id="KW-0106">Calcium</keyword>
<dbReference type="Pfam" id="PF02365">
    <property type="entry name" value="NAM"/>
    <property type="match status" value="1"/>
</dbReference>
<gene>
    <name evidence="9" type="ORF">OIU74_011159</name>
</gene>
<accession>A0A9Q0YTY0</accession>
<dbReference type="PANTHER" id="PTHR31989">
    <property type="entry name" value="NAC DOMAIN-CONTAINING PROTEIN 82-RELATED"/>
    <property type="match status" value="1"/>
</dbReference>
<dbReference type="Proteomes" id="UP001151752">
    <property type="component" value="Chromosome 2"/>
</dbReference>
<evidence type="ECO:0000313" key="9">
    <source>
        <dbReference type="EMBL" id="KAJ6710216.1"/>
    </source>
</evidence>
<dbReference type="FunFam" id="1.10.238.10:FF:000864">
    <property type="entry name" value="Uncharacterized protein"/>
    <property type="match status" value="1"/>
</dbReference>
<proteinExistence type="predicted"/>
<evidence type="ECO:0000256" key="6">
    <source>
        <dbReference type="ARBA" id="ARBA00023242"/>
    </source>
</evidence>
<keyword evidence="3" id="KW-0805">Transcription regulation</keyword>
<evidence type="ECO:0000256" key="4">
    <source>
        <dbReference type="ARBA" id="ARBA00023125"/>
    </source>
</evidence>
<reference evidence="9" key="2">
    <citation type="journal article" date="2023" name="Int. J. Mol. Sci.">
        <title>De Novo Assembly and Annotation of 11 Diverse Shrub Willow (Salix) Genomes Reveals Novel Gene Organization in Sex-Linked Regions.</title>
        <authorList>
            <person name="Hyden B."/>
            <person name="Feng K."/>
            <person name="Yates T.B."/>
            <person name="Jawdy S."/>
            <person name="Cereghino C."/>
            <person name="Smart L.B."/>
            <person name="Muchero W."/>
        </authorList>
    </citation>
    <scope>NUCLEOTIDE SEQUENCE</scope>
    <source>
        <tissue evidence="9">Shoot tip</tissue>
    </source>
</reference>
<keyword evidence="4" id="KW-0238">DNA-binding</keyword>
<dbReference type="InterPro" id="IPR005135">
    <property type="entry name" value="Endo/exonuclease/phosphatase"/>
</dbReference>
<reference evidence="9" key="1">
    <citation type="submission" date="2022-11" db="EMBL/GenBank/DDBJ databases">
        <authorList>
            <person name="Hyden B.L."/>
            <person name="Feng K."/>
            <person name="Yates T."/>
            <person name="Jawdy S."/>
            <person name="Smart L.B."/>
            <person name="Muchero W."/>
        </authorList>
    </citation>
    <scope>NUCLEOTIDE SEQUENCE</scope>
    <source>
        <tissue evidence="9">Shoot tip</tissue>
    </source>
</reference>
<keyword evidence="10" id="KW-1185">Reference proteome</keyword>
<feature type="region of interest" description="Disordered" evidence="7">
    <location>
        <begin position="668"/>
        <end position="687"/>
    </location>
</feature>
<dbReference type="PROSITE" id="PS00018">
    <property type="entry name" value="EF_HAND_1"/>
    <property type="match status" value="1"/>
</dbReference>
<dbReference type="InterPro" id="IPR011992">
    <property type="entry name" value="EF-hand-dom_pair"/>
</dbReference>
<evidence type="ECO:0000313" key="10">
    <source>
        <dbReference type="Proteomes" id="UP001151752"/>
    </source>
</evidence>
<evidence type="ECO:0000256" key="2">
    <source>
        <dbReference type="ARBA" id="ARBA00022837"/>
    </source>
</evidence>
<dbReference type="InterPro" id="IPR003441">
    <property type="entry name" value="NAC-dom"/>
</dbReference>
<dbReference type="FunFam" id="3.60.10.10:FF:000055">
    <property type="entry name" value="Putative calcium-binding protein"/>
    <property type="match status" value="1"/>
</dbReference>
<feature type="compositionally biased region" description="Polar residues" evidence="7">
    <location>
        <begin position="677"/>
        <end position="687"/>
    </location>
</feature>
<evidence type="ECO:0000259" key="8">
    <source>
        <dbReference type="PROSITE" id="PS51005"/>
    </source>
</evidence>
<comment type="subcellular location">
    <subcellularLocation>
        <location evidence="1">Nucleus</location>
    </subcellularLocation>
</comment>
<feature type="region of interest" description="Disordered" evidence="7">
    <location>
        <begin position="764"/>
        <end position="791"/>
    </location>
</feature>
<feature type="compositionally biased region" description="Polar residues" evidence="7">
    <location>
        <begin position="765"/>
        <end position="787"/>
    </location>
</feature>
<dbReference type="PROSITE" id="PS51005">
    <property type="entry name" value="NAC"/>
    <property type="match status" value="1"/>
</dbReference>
<name>A0A9Q0YTY0_9ROSI</name>
<dbReference type="GO" id="GO:0005634">
    <property type="term" value="C:nucleus"/>
    <property type="evidence" value="ECO:0007669"/>
    <property type="project" value="UniProtKB-SubCell"/>
</dbReference>
<keyword evidence="6" id="KW-0539">Nucleus</keyword>
<dbReference type="SUPFAM" id="SSF56219">
    <property type="entry name" value="DNase I-like"/>
    <property type="match status" value="1"/>
</dbReference>
<feature type="domain" description="NAC" evidence="8">
    <location>
        <begin position="468"/>
        <end position="619"/>
    </location>
</feature>
<dbReference type="SUPFAM" id="SSF101941">
    <property type="entry name" value="NAC domain"/>
    <property type="match status" value="1"/>
</dbReference>
<evidence type="ECO:0000256" key="5">
    <source>
        <dbReference type="ARBA" id="ARBA00023163"/>
    </source>
</evidence>
<sequence length="917" mass="104043">MTDEPCVSCTTFNILAPIYKRLDQKNQSVRESNFRSVWLSRNQKILNWLLHERSSIICLQEFWVGNEELVHMYRQRLGDAGYMTFQLARTNNRGDGLLTAVHKDYYTILNCQELLFHDCGDRVAQLLHVQSALPFSQNQKGSAQQEFLIVNTHLLFPHDSCLSVVRLHQVYKILQYVEQYQRENKLNLMPILLCGDWNGSKSGHVYKFLRSQGFVSSYDIAHEYTDSYADAHRWISHRNHRGNICGVDFIWLCNPIKSREPLKKSWSEAVFGIIKCQLQKASFAEKDAFAFLKDDNHGNFITYSAFCEALRQVNLIGLPYGLSSQETEDLWMQADINGNGVVGYEEFKRRIWNSECSELKEENCSERTWDSEQGIEEEAIGFKVKKAVLFPREAEKGMWPENYSLSDHAPLTVIFCPVITARSREAFLSVSNLHLNSGMVFFPVLGRGMNNKIQSVMTDPADGMPTVPPVGYRFRPTDEELVTNYLKPKLLGDDLEDLLIIAVVNVCKHEPWDLPVKSEIKSEDSVWYFFCPRDLKYPNSRRSNRRTKAGFWKPTGKTIQVKAKHNKKVIGTKKTLVFYKSARPKPERTGWIIHEYDEFISGSSLSNLGEYVLCKLKRKLDEKTSKGAPKNHMASISGFEAEPSCSMDSDFENQNHSELTVNSAFVESESNHHLTSDSENQNSDELMTNSTQEASDLSHFLATNIQNPNELISSSALDGWGSCPSISFDFENELISKLANDGSGLIQSMTSNHETQYPNGLVVNSAHNGSEQSHCMASDSENQNPTDASPYENWLTASDLEDQLSPLQADGPSTEMPSHFRNCLLASDFENQNLDKETDISAPDESERSSLAVRPLDSENQNPWEKTDISTLEEGGLCCLMASTEKSPAYYSFPEFPQLSPKLLAELEEFLELEGQP</sequence>
<dbReference type="AlphaFoldDB" id="A0A9Q0YTY0"/>
<organism evidence="9 10">
    <name type="scientific">Salix koriyanagi</name>
    <dbReference type="NCBI Taxonomy" id="2511006"/>
    <lineage>
        <taxon>Eukaryota</taxon>
        <taxon>Viridiplantae</taxon>
        <taxon>Streptophyta</taxon>
        <taxon>Embryophyta</taxon>
        <taxon>Tracheophyta</taxon>
        <taxon>Spermatophyta</taxon>
        <taxon>Magnoliopsida</taxon>
        <taxon>eudicotyledons</taxon>
        <taxon>Gunneridae</taxon>
        <taxon>Pentapetalae</taxon>
        <taxon>rosids</taxon>
        <taxon>fabids</taxon>
        <taxon>Malpighiales</taxon>
        <taxon>Salicaceae</taxon>
        <taxon>Saliceae</taxon>
        <taxon>Salix</taxon>
    </lineage>
</organism>
<dbReference type="Gene3D" id="2.170.150.80">
    <property type="entry name" value="NAC domain"/>
    <property type="match status" value="1"/>
</dbReference>
<dbReference type="Gene3D" id="3.60.10.10">
    <property type="entry name" value="Endonuclease/exonuclease/phosphatase"/>
    <property type="match status" value="1"/>
</dbReference>
<dbReference type="GO" id="GO:0003677">
    <property type="term" value="F:DNA binding"/>
    <property type="evidence" value="ECO:0007669"/>
    <property type="project" value="UniProtKB-KW"/>
</dbReference>
<dbReference type="Pfam" id="PF03372">
    <property type="entry name" value="Exo_endo_phos"/>
    <property type="match status" value="1"/>
</dbReference>
<evidence type="ECO:0000256" key="7">
    <source>
        <dbReference type="SAM" id="MobiDB-lite"/>
    </source>
</evidence>
<dbReference type="EMBL" id="JAPFFM010000015">
    <property type="protein sequence ID" value="KAJ6710216.1"/>
    <property type="molecule type" value="Genomic_DNA"/>
</dbReference>
<dbReference type="Gene3D" id="1.10.238.10">
    <property type="entry name" value="EF-hand"/>
    <property type="match status" value="1"/>
</dbReference>
<keyword evidence="5" id="KW-0804">Transcription</keyword>
<dbReference type="InterPro" id="IPR036093">
    <property type="entry name" value="NAC_dom_sf"/>
</dbReference>
<dbReference type="SUPFAM" id="SSF47473">
    <property type="entry name" value="EF-hand"/>
    <property type="match status" value="1"/>
</dbReference>
<comment type="caution">
    <text evidence="9">The sequence shown here is derived from an EMBL/GenBank/DDBJ whole genome shotgun (WGS) entry which is preliminary data.</text>
</comment>
<dbReference type="GO" id="GO:0003824">
    <property type="term" value="F:catalytic activity"/>
    <property type="evidence" value="ECO:0007669"/>
    <property type="project" value="InterPro"/>
</dbReference>
<dbReference type="InterPro" id="IPR018247">
    <property type="entry name" value="EF_Hand_1_Ca_BS"/>
</dbReference>
<dbReference type="GO" id="GO:0006355">
    <property type="term" value="P:regulation of DNA-templated transcription"/>
    <property type="evidence" value="ECO:0007669"/>
    <property type="project" value="InterPro"/>
</dbReference>